<evidence type="ECO:0000313" key="3">
    <source>
        <dbReference type="Proteomes" id="UP001295684"/>
    </source>
</evidence>
<gene>
    <name evidence="2" type="ORF">ECRASSUSDP1_LOCUS2648</name>
</gene>
<feature type="region of interest" description="Disordered" evidence="1">
    <location>
        <begin position="55"/>
        <end position="96"/>
    </location>
</feature>
<protein>
    <recommendedName>
        <fullName evidence="4">Cyclin N-terminal domain-containing protein</fullName>
    </recommendedName>
</protein>
<dbReference type="PANTHER" id="PTHR15615:SF108">
    <property type="entry name" value="PROTEIN CNPPD1"/>
    <property type="match status" value="1"/>
</dbReference>
<comment type="caution">
    <text evidence="2">The sequence shown here is derived from an EMBL/GenBank/DDBJ whole genome shotgun (WGS) entry which is preliminary data.</text>
</comment>
<evidence type="ECO:0000256" key="1">
    <source>
        <dbReference type="SAM" id="MobiDB-lite"/>
    </source>
</evidence>
<sequence length="406" mass="47797">MATSIYKIRDRRPNPFKDEVRDFTFAETLSPREGKYMVKAVGKILLEIQNILEKPEQSSVDSPPPCWQRDKSTSKSSKRLKYQSSQALSDDEVNEPTKDINRCADKTYHRRELDQVVSKIKKPVGWSNGSLKLKDLPSSRFPVVSGSKFHCPDLLSPSFNGVSLLGNVYSVSRLSVKISSFVSSFYKHYSIVSYSSFILSLIYIDRFLKSQKINNFMELTKFSITRLFLVGIIVAMKYHEEYYIENNYFFKHASKYCSIFDVKELNELERIFLKTIDYRLKVSQKELNKYLNSVYEKSQELQCKQFRVYVSRFEIKHDYFELEEENTKESIEFDEVQNMNCTYPINKLQTYSKRPQIILNNRLFNGYEEIYKFFHLEMVCDDKKSISQRGSLSTSEESRENFLIFN</sequence>
<name>A0AAD1X781_EUPCR</name>
<accession>A0AAD1X781</accession>
<dbReference type="GO" id="GO:0019901">
    <property type="term" value="F:protein kinase binding"/>
    <property type="evidence" value="ECO:0007669"/>
    <property type="project" value="InterPro"/>
</dbReference>
<dbReference type="InterPro" id="IPR013922">
    <property type="entry name" value="Cyclin_PHO80-like"/>
</dbReference>
<evidence type="ECO:0000313" key="2">
    <source>
        <dbReference type="EMBL" id="CAI2361337.1"/>
    </source>
</evidence>
<dbReference type="SUPFAM" id="SSF47954">
    <property type="entry name" value="Cyclin-like"/>
    <property type="match status" value="1"/>
</dbReference>
<dbReference type="GO" id="GO:0000307">
    <property type="term" value="C:cyclin-dependent protein kinase holoenzyme complex"/>
    <property type="evidence" value="ECO:0007669"/>
    <property type="project" value="TreeGrafter"/>
</dbReference>
<dbReference type="PANTHER" id="PTHR15615">
    <property type="match status" value="1"/>
</dbReference>
<dbReference type="GO" id="GO:0016538">
    <property type="term" value="F:cyclin-dependent protein serine/threonine kinase regulator activity"/>
    <property type="evidence" value="ECO:0007669"/>
    <property type="project" value="TreeGrafter"/>
</dbReference>
<proteinExistence type="predicted"/>
<keyword evidence="3" id="KW-1185">Reference proteome</keyword>
<evidence type="ECO:0008006" key="4">
    <source>
        <dbReference type="Google" id="ProtNLM"/>
    </source>
</evidence>
<dbReference type="GO" id="GO:0005634">
    <property type="term" value="C:nucleus"/>
    <property type="evidence" value="ECO:0007669"/>
    <property type="project" value="TreeGrafter"/>
</dbReference>
<dbReference type="AlphaFoldDB" id="A0AAD1X781"/>
<dbReference type="InterPro" id="IPR036915">
    <property type="entry name" value="Cyclin-like_sf"/>
</dbReference>
<dbReference type="Gene3D" id="1.10.472.10">
    <property type="entry name" value="Cyclin-like"/>
    <property type="match status" value="1"/>
</dbReference>
<reference evidence="2" key="1">
    <citation type="submission" date="2023-07" db="EMBL/GenBank/DDBJ databases">
        <authorList>
            <consortium name="AG Swart"/>
            <person name="Singh M."/>
            <person name="Singh A."/>
            <person name="Seah K."/>
            <person name="Emmerich C."/>
        </authorList>
    </citation>
    <scope>NUCLEOTIDE SEQUENCE</scope>
    <source>
        <strain evidence="2">DP1</strain>
    </source>
</reference>
<organism evidence="2 3">
    <name type="scientific">Euplotes crassus</name>
    <dbReference type="NCBI Taxonomy" id="5936"/>
    <lineage>
        <taxon>Eukaryota</taxon>
        <taxon>Sar</taxon>
        <taxon>Alveolata</taxon>
        <taxon>Ciliophora</taxon>
        <taxon>Intramacronucleata</taxon>
        <taxon>Spirotrichea</taxon>
        <taxon>Hypotrichia</taxon>
        <taxon>Euplotida</taxon>
        <taxon>Euplotidae</taxon>
        <taxon>Moneuplotes</taxon>
    </lineage>
</organism>
<dbReference type="Pfam" id="PF08613">
    <property type="entry name" value="Cyclin"/>
    <property type="match status" value="1"/>
</dbReference>
<dbReference type="Proteomes" id="UP001295684">
    <property type="component" value="Unassembled WGS sequence"/>
</dbReference>
<dbReference type="EMBL" id="CAMPGE010002530">
    <property type="protein sequence ID" value="CAI2361337.1"/>
    <property type="molecule type" value="Genomic_DNA"/>
</dbReference>